<dbReference type="OMA" id="VHHSCIS"/>
<accession>A0A0N1I4G6</accession>
<organism evidence="2 3">
    <name type="scientific">Leptomonas seymouri</name>
    <dbReference type="NCBI Taxonomy" id="5684"/>
    <lineage>
        <taxon>Eukaryota</taxon>
        <taxon>Discoba</taxon>
        <taxon>Euglenozoa</taxon>
        <taxon>Kinetoplastea</taxon>
        <taxon>Metakinetoplastina</taxon>
        <taxon>Trypanosomatida</taxon>
        <taxon>Trypanosomatidae</taxon>
        <taxon>Leishmaniinae</taxon>
        <taxon>Leptomonas</taxon>
    </lineage>
</organism>
<evidence type="ECO:0000313" key="2">
    <source>
        <dbReference type="EMBL" id="KPI87234.1"/>
    </source>
</evidence>
<evidence type="ECO:0000256" key="1">
    <source>
        <dbReference type="SAM" id="MobiDB-lite"/>
    </source>
</evidence>
<reference evidence="2 3" key="1">
    <citation type="journal article" date="2015" name="PLoS Pathog.">
        <title>Leptomonas seymouri: Adaptations to the Dixenous Life Cycle Analyzed by Genome Sequencing, Transcriptome Profiling and Co-infection with Leishmania donovani.</title>
        <authorList>
            <person name="Kraeva N."/>
            <person name="Butenko A."/>
            <person name="Hlavacova J."/>
            <person name="Kostygov A."/>
            <person name="Myskova J."/>
            <person name="Grybchuk D."/>
            <person name="Lestinova T."/>
            <person name="Votypka J."/>
            <person name="Volf P."/>
            <person name="Opperdoes F."/>
            <person name="Flegontov P."/>
            <person name="Lukes J."/>
            <person name="Yurchenko V."/>
        </authorList>
    </citation>
    <scope>NUCLEOTIDE SEQUENCE [LARGE SCALE GENOMIC DNA]</scope>
    <source>
        <strain evidence="2 3">ATCC 30220</strain>
    </source>
</reference>
<evidence type="ECO:0000313" key="3">
    <source>
        <dbReference type="Proteomes" id="UP000038009"/>
    </source>
</evidence>
<feature type="compositionally biased region" description="Polar residues" evidence="1">
    <location>
        <begin position="1642"/>
        <end position="1663"/>
    </location>
</feature>
<feature type="region of interest" description="Disordered" evidence="1">
    <location>
        <begin position="1357"/>
        <end position="1424"/>
    </location>
</feature>
<keyword evidence="3" id="KW-1185">Reference proteome</keyword>
<feature type="region of interest" description="Disordered" evidence="1">
    <location>
        <begin position="1637"/>
        <end position="1673"/>
    </location>
</feature>
<feature type="compositionally biased region" description="Polar residues" evidence="1">
    <location>
        <begin position="1359"/>
        <end position="1371"/>
    </location>
</feature>
<dbReference type="Proteomes" id="UP000038009">
    <property type="component" value="Unassembled WGS sequence"/>
</dbReference>
<dbReference type="InterPro" id="IPR012340">
    <property type="entry name" value="NA-bd_OB-fold"/>
</dbReference>
<sequence length="1771" mass="183158">MSTAGRGSQSGKGNHVRSPYQGSRAGGAEAGGTTFNDYHMPPSDPREPTVGLLAQSFSAFPLHAAASSVQYFPHTPGAGVTPPSLFLTNGVQSQGYPMAPPSLGAESGWQRCMNSRCCDNAFHDTSSASINGDAKECHPRQDGGDRAPRQSGRHHKSGLPTHPPQQQMPAPLAYGVYMPGSVGFGGNGGLQAGMGRAAGAPFPYAAIPVADAGGGASGRINDSDYVMVRSEFMQMVLQQGQTAQAFPLAASGSDRSSLWQQQQLQQQTASYATGTNGAVVAGPRFNGYPNYAMSGPGNVYSSSSSNSSAMALSLAPQQQLSIPCSQPLLYPQSQQQGDLRLGSLLKDGISMGGSSIAPAAAAAKAATSSSRMEALSTPGAYILHPKNTKSGRRGTDSAHRAQSSGVAEALNANTSAASPLYSHVLPHPAEVLPSTAAICGCVFGGLSDNTASSLNPQPHPCAAPPPPVLSLSGSISSGVNSSASPPPLPSGSGSTPEGVPSGVLLPPPPPASLVKGAPGSAHHRGDRGGGSAGAGYSTPGNSAGAGAKGGGRHSRRGGAGQLEQQQQHQGGGGDAKASVEASGDAHRRSSASHTRHRSGSNDGPVEPRNGASYAVGGWYEGVVKRYNPLRGFGFLTCTYQLRFDLRACEKACARNAEDVYAKQQQQDLEKAVVAATSFSDGSQDGGSGGAAHDEGDEGFLRPLSTTCADSKCTPAAQLRASLKEKATSASHCAAAANAHREASALHEGSTTEVDAEKPNEGAGSAAMTEATSNRKTHGTVVYSTMQWYLHMADEKRRRMDRGSSSSHKAAEDTSTDAAATAAAEDSRERESGGDDRSDAVAHDTLVREPAQMGDIFVHHSCISMGGFRVFVPGTVVRFSVAVLMDTVQAVDVVPLGPEWERPLTPEEMVNPPLYRVTPTAATILRYRNLADAEEQGDSPHSRVGSTSVQWRDMAVIPSAAIPNSVEGLSELQIVRVPAAGPMIPKTSADASKRFTVAALATEALSAVADGAAPLTPRAAAEEGKRDGGEGEAAVSATPPATTDVGTSAKAAKTPLAPALHPDDTPTTFGAVDGDHQQAPQGLQDAPALSPTSYSTFKDRCASNVELADAAEERAPREGEAGDHAAACAVLEERGSPADFSGVFRAATAAQAFGGGPRDTTTGAMMRPAEEWCNPDGLLAAATEATNRVNDSGEGHHADGHCHHHEQKELANSNTNCAPMPLGPAGSGLPNLCTPAGVDDGEHMDAIGSSGGNLGDEDAVKMMSTPHRGSGIPDSTLKSVPDWTMVFDHKIARERAKDALMHKAVLKFFPYCSAKSAAAAATSQRRGGAAAVENLQPVAALDSRFSLGAEAGEKAMGASESCSEGHSASNADWGSCEVKPPSSKRLTPASQSEPTSVPRTTPEECSENEVHHGPKTTSEEMAEGEKRRCKSEKGCFPALVMVLVEDLPLSLASKVPHGVSVIALPKATVKELKIKSSPLDAANVALLSSPAGTDSLLSLPSSHRQLPRSSSEPSLWPVAPASPQSTAISSDGEYYRNLVLAAGNMTMSSESSAPHSPRKQRNANSPVSTSIEAPCVTTPAAHAVAAAAPAMEPLGEQRSSQPLTTSAEPSSVVNAAHTSLGSSHVPVPQCVVEMPLPPWMRSTEPSHQPTPNRNSASYVSSPQRPHTEPLPLPRTPMRAKDVMMPFHDSTVQPGLNRQASGIPPQVMPMTCFYTQPSMSVLAPMMGGSGRSLEPYPYTPQAASTRATPVGSSFFMKPPAQWSSPKGGTKTKP</sequence>
<feature type="region of interest" description="Disordered" evidence="1">
    <location>
        <begin position="1015"/>
        <end position="1094"/>
    </location>
</feature>
<feature type="region of interest" description="Disordered" evidence="1">
    <location>
        <begin position="1545"/>
        <end position="1569"/>
    </location>
</feature>
<feature type="region of interest" description="Disordered" evidence="1">
    <location>
        <begin position="1497"/>
        <end position="1526"/>
    </location>
</feature>
<dbReference type="OrthoDB" id="266852at2759"/>
<feature type="region of interest" description="Disordered" evidence="1">
    <location>
        <begin position="796"/>
        <end position="840"/>
    </location>
</feature>
<dbReference type="VEuPathDB" id="TriTrypDB:Lsey_0096_0010"/>
<feature type="region of interest" description="Disordered" evidence="1">
    <location>
        <begin position="1742"/>
        <end position="1771"/>
    </location>
</feature>
<feature type="region of interest" description="Disordered" evidence="1">
    <location>
        <begin position="381"/>
        <end position="406"/>
    </location>
</feature>
<feature type="compositionally biased region" description="Basic and acidic residues" evidence="1">
    <location>
        <begin position="1019"/>
        <end position="1028"/>
    </location>
</feature>
<feature type="compositionally biased region" description="Polar residues" evidence="1">
    <location>
        <begin position="1383"/>
        <end position="1398"/>
    </location>
</feature>
<feature type="compositionally biased region" description="Polar residues" evidence="1">
    <location>
        <begin position="1"/>
        <end position="12"/>
    </location>
</feature>
<feature type="region of interest" description="Disordered" evidence="1">
    <location>
        <begin position="456"/>
        <end position="608"/>
    </location>
</feature>
<feature type="compositionally biased region" description="Basic and acidic residues" evidence="1">
    <location>
        <begin position="824"/>
        <end position="840"/>
    </location>
</feature>
<feature type="region of interest" description="Disordered" evidence="1">
    <location>
        <begin position="1"/>
        <end position="48"/>
    </location>
</feature>
<protein>
    <recommendedName>
        <fullName evidence="4">CSD domain-containing protein</fullName>
    </recommendedName>
</protein>
<feature type="compositionally biased region" description="Polar residues" evidence="1">
    <location>
        <begin position="1497"/>
        <end position="1512"/>
    </location>
</feature>
<feature type="compositionally biased region" description="Pro residues" evidence="1">
    <location>
        <begin position="457"/>
        <end position="468"/>
    </location>
</feature>
<feature type="compositionally biased region" description="Basic residues" evidence="1">
    <location>
        <begin position="588"/>
        <end position="598"/>
    </location>
</feature>
<feature type="region of interest" description="Disordered" evidence="1">
    <location>
        <begin position="129"/>
        <end position="168"/>
    </location>
</feature>
<dbReference type="EMBL" id="LJSK01000096">
    <property type="protein sequence ID" value="KPI87234.1"/>
    <property type="molecule type" value="Genomic_DNA"/>
</dbReference>
<comment type="caution">
    <text evidence="2">The sequence shown here is derived from an EMBL/GenBank/DDBJ whole genome shotgun (WGS) entry which is preliminary data.</text>
</comment>
<feature type="compositionally biased region" description="Low complexity" evidence="1">
    <location>
        <begin position="490"/>
        <end position="504"/>
    </location>
</feature>
<feature type="compositionally biased region" description="Basic and acidic residues" evidence="1">
    <location>
        <begin position="133"/>
        <end position="148"/>
    </location>
</feature>
<gene>
    <name evidence="2" type="ORF">ABL78_3671</name>
</gene>
<proteinExistence type="predicted"/>
<name>A0A0N1I4G6_LEPSE</name>
<dbReference type="Gene3D" id="2.40.50.140">
    <property type="entry name" value="Nucleic acid-binding proteins"/>
    <property type="match status" value="1"/>
</dbReference>
<feature type="compositionally biased region" description="Low complexity" evidence="1">
    <location>
        <begin position="1046"/>
        <end position="1059"/>
    </location>
</feature>
<evidence type="ECO:0008006" key="4">
    <source>
        <dbReference type="Google" id="ProtNLM"/>
    </source>
</evidence>
<feature type="region of interest" description="Disordered" evidence="1">
    <location>
        <begin position="738"/>
        <end position="776"/>
    </location>
</feature>
<feature type="compositionally biased region" description="Low complexity" evidence="1">
    <location>
        <begin position="469"/>
        <end position="483"/>
    </location>
</feature>